<dbReference type="EMBL" id="NTFS01000040">
    <property type="protein sequence ID" value="PAX59696.1"/>
    <property type="molecule type" value="Genomic_DNA"/>
</dbReference>
<dbReference type="InterPro" id="IPR013424">
    <property type="entry name" value="Ice-binding_C"/>
</dbReference>
<name>A0A2A2TMB7_9CYAN</name>
<sequence>MACSLSNISIGGTAATDCKGPFDGNDTGAGNPLLTELNKGLFNVGAGVTWTQAGKSDDGGNDYGFKAKNDFSTGDWGLGKSFVSDPVTGLSTFVISLKTSTAYSAYLFKDIDLSKTGLTGIFNTIGVALDGSGNNGKALSHASLFIAKKPDQKKVPEPSIIFGLSALAAGSLAMKKKSSNSALQS</sequence>
<dbReference type="OrthoDB" id="495445at2"/>
<protein>
    <submittedName>
        <fullName evidence="1">PEP-CTERM sorting domain-containing protein</fullName>
    </submittedName>
</protein>
<gene>
    <name evidence="1" type="ORF">CK510_05845</name>
</gene>
<organism evidence="1 2">
    <name type="scientific">Brunnivagina elsteri CCALA 953</name>
    <dbReference type="NCBI Taxonomy" id="987040"/>
    <lineage>
        <taxon>Bacteria</taxon>
        <taxon>Bacillati</taxon>
        <taxon>Cyanobacteriota</taxon>
        <taxon>Cyanophyceae</taxon>
        <taxon>Nostocales</taxon>
        <taxon>Calotrichaceae</taxon>
        <taxon>Brunnivagina</taxon>
    </lineage>
</organism>
<dbReference type="Proteomes" id="UP000218238">
    <property type="component" value="Unassembled WGS sequence"/>
</dbReference>
<evidence type="ECO:0000313" key="1">
    <source>
        <dbReference type="EMBL" id="PAX59696.1"/>
    </source>
</evidence>
<accession>A0A2A2TMB7</accession>
<dbReference type="AlphaFoldDB" id="A0A2A2TMB7"/>
<reference evidence="1 2" key="1">
    <citation type="submission" date="2017-08" db="EMBL/GenBank/DDBJ databases">
        <title>Draft genome sequence of filamentous cyanobacterium Calothrix elsteri CCALA 953.</title>
        <authorList>
            <person name="Gagunashvili A.N."/>
            <person name="Elster J."/>
            <person name="Andresson O.S."/>
        </authorList>
    </citation>
    <scope>NUCLEOTIDE SEQUENCE [LARGE SCALE GENOMIC DNA]</scope>
    <source>
        <strain evidence="1 2">CCALA 953</strain>
    </source>
</reference>
<comment type="caution">
    <text evidence="1">The sequence shown here is derived from an EMBL/GenBank/DDBJ whole genome shotgun (WGS) entry which is preliminary data.</text>
</comment>
<dbReference type="NCBIfam" id="TIGR02595">
    <property type="entry name" value="PEP_CTERM"/>
    <property type="match status" value="1"/>
</dbReference>
<evidence type="ECO:0000313" key="2">
    <source>
        <dbReference type="Proteomes" id="UP000218238"/>
    </source>
</evidence>
<proteinExistence type="predicted"/>
<keyword evidence="2" id="KW-1185">Reference proteome</keyword>